<evidence type="ECO:0000313" key="5">
    <source>
        <dbReference type="Proteomes" id="UP000294824"/>
    </source>
</evidence>
<dbReference type="EMBL" id="SORL01000012">
    <property type="protein sequence ID" value="TDY60429.1"/>
    <property type="molecule type" value="Genomic_DNA"/>
</dbReference>
<protein>
    <recommendedName>
        <fullName evidence="6">DUF4397 domain-containing protein</fullName>
    </recommendedName>
</protein>
<reference evidence="3 5" key="2">
    <citation type="submission" date="2019-03" db="EMBL/GenBank/DDBJ databases">
        <title>Genomic Encyclopedia of Type Strains, Phase III (KMG-III): the genomes of soil and plant-associated and newly described type strains.</title>
        <authorList>
            <person name="Whitman W."/>
        </authorList>
    </citation>
    <scope>NUCLEOTIDE SEQUENCE [LARGE SCALE GENOMIC DNA]</scope>
    <source>
        <strain evidence="3 5">CECT 8301</strain>
    </source>
</reference>
<sequence length="280" mass="31127">MKHIKKYHAFSFLIIALVFLSSCSSNDDSDKSEDNEVIAEKLAITSFKMLSSNHTFSVIKAHTQPLDSLVVCLFPSAVDYSNISPIIEFEGASIEYRINNEAFHAYNVSLEESIDFSYPNTIDFKVANSDNSDSKVYRIIVDTERPIVFNNIEIEIPDSQVNVSYSGLGISTWTNVGNYPIRLALRTTEYVDVVTPEAGLNNAFSTTLTDQSDFAQPNQSGDVNVFAGATMVGAYSATALFNLYFNENLGYLVYDDIANEYVKNIGYQKAALKLKGQMIE</sequence>
<evidence type="ECO:0000256" key="1">
    <source>
        <dbReference type="SAM" id="SignalP"/>
    </source>
</evidence>
<keyword evidence="5" id="KW-1185">Reference proteome</keyword>
<gene>
    <name evidence="3" type="ORF">DFQ06_3562</name>
    <name evidence="2" type="ORF">JCM19274_4334</name>
</gene>
<feature type="signal peptide" evidence="1">
    <location>
        <begin position="1"/>
        <end position="27"/>
    </location>
</feature>
<accession>A0A090WV19</accession>
<evidence type="ECO:0000313" key="4">
    <source>
        <dbReference type="Proteomes" id="UP000029643"/>
    </source>
</evidence>
<reference evidence="2 4" key="1">
    <citation type="journal article" date="2014" name="Genome Announc.">
        <title>Draft Genome Sequences of Marine Flavobacterium Algibacter lectus Strains SS8 and NR4.</title>
        <authorList>
            <person name="Takatani N."/>
            <person name="Nakanishi M."/>
            <person name="Meirelles P."/>
            <person name="Mino S."/>
            <person name="Suda W."/>
            <person name="Oshima K."/>
            <person name="Hattori M."/>
            <person name="Ohkuma M."/>
            <person name="Hosokawa M."/>
            <person name="Miyashita K."/>
            <person name="Thompson F.L."/>
            <person name="Niwa A."/>
            <person name="Sawabe T."/>
            <person name="Sawabe T."/>
        </authorList>
    </citation>
    <scope>NUCLEOTIDE SEQUENCE [LARGE SCALE GENOMIC DNA]</scope>
    <source>
        <strain evidence="2">JCM 19274</strain>
        <strain evidence="4">JCM19274</strain>
    </source>
</reference>
<dbReference type="Proteomes" id="UP000294824">
    <property type="component" value="Unassembled WGS sequence"/>
</dbReference>
<evidence type="ECO:0008006" key="6">
    <source>
        <dbReference type="Google" id="ProtNLM"/>
    </source>
</evidence>
<dbReference type="RefSeq" id="WP_042497081.1">
    <property type="nucleotide sequence ID" value="NZ_BBNU01000005.1"/>
</dbReference>
<feature type="chain" id="PRO_5010408545" description="DUF4397 domain-containing protein" evidence="1">
    <location>
        <begin position="28"/>
        <end position="280"/>
    </location>
</feature>
<dbReference type="STRING" id="221126.SAMN04489722_108183"/>
<comment type="caution">
    <text evidence="2">The sequence shown here is derived from an EMBL/GenBank/DDBJ whole genome shotgun (WGS) entry which is preliminary data.</text>
</comment>
<proteinExistence type="predicted"/>
<dbReference type="EMBL" id="BBNU01000005">
    <property type="protein sequence ID" value="GAL79249.1"/>
    <property type="molecule type" value="Genomic_DNA"/>
</dbReference>
<evidence type="ECO:0000313" key="2">
    <source>
        <dbReference type="EMBL" id="GAL79249.1"/>
    </source>
</evidence>
<accession>A0A4R8M546</accession>
<name>A0A090WV19_9FLAO</name>
<dbReference type="PROSITE" id="PS51257">
    <property type="entry name" value="PROKAR_LIPOPROTEIN"/>
    <property type="match status" value="1"/>
</dbReference>
<dbReference type="AlphaFoldDB" id="A0A090WV19"/>
<organism evidence="2 4">
    <name type="scientific">Algibacter lectus</name>
    <dbReference type="NCBI Taxonomy" id="221126"/>
    <lineage>
        <taxon>Bacteria</taxon>
        <taxon>Pseudomonadati</taxon>
        <taxon>Bacteroidota</taxon>
        <taxon>Flavobacteriia</taxon>
        <taxon>Flavobacteriales</taxon>
        <taxon>Flavobacteriaceae</taxon>
        <taxon>Algibacter</taxon>
    </lineage>
</organism>
<dbReference type="Proteomes" id="UP000029643">
    <property type="component" value="Unassembled WGS sequence"/>
</dbReference>
<keyword evidence="1" id="KW-0732">Signal</keyword>
<evidence type="ECO:0000313" key="3">
    <source>
        <dbReference type="EMBL" id="TDY60429.1"/>
    </source>
</evidence>